<dbReference type="RefSeq" id="WP_139131935.1">
    <property type="nucleotide sequence ID" value="NZ_FMIB01000002.1"/>
</dbReference>
<dbReference type="OrthoDB" id="3398846at2"/>
<gene>
    <name evidence="2" type="ORF">GA0070603_5284</name>
</gene>
<dbReference type="STRING" id="47854.GA0070603_5284"/>
<accession>A0A1C6VU07</accession>
<name>A0A1C6VU07_9ACTN</name>
<keyword evidence="3" id="KW-1185">Reference proteome</keyword>
<dbReference type="AlphaFoldDB" id="A0A1C6VU07"/>
<protein>
    <submittedName>
        <fullName evidence="2">Uncharacterized protein</fullName>
    </submittedName>
</protein>
<sequence>MTREDAELLPARRTNAEEARGRASRTPLKRVLAFTATLVLAMGCGLGELTADYGDPVTLQAPDLVGTWRGGERRIIVFREDRTFTATDLPSEAFHDLLPDTFDPSRDLLDGAGEWTLEPPAKEGLSSDVKLSFRRLGGEDVAMSGPHPSVSKDNGVVRLTFFYVGTGGNSWTAYEKCVADCE</sequence>
<dbReference type="EMBL" id="FMIB01000002">
    <property type="protein sequence ID" value="SCL69838.1"/>
    <property type="molecule type" value="Genomic_DNA"/>
</dbReference>
<evidence type="ECO:0000256" key="1">
    <source>
        <dbReference type="SAM" id="MobiDB-lite"/>
    </source>
</evidence>
<reference evidence="3" key="1">
    <citation type="submission" date="2016-06" db="EMBL/GenBank/DDBJ databases">
        <authorList>
            <person name="Varghese N."/>
            <person name="Submissions Spin"/>
        </authorList>
    </citation>
    <scope>NUCLEOTIDE SEQUENCE [LARGE SCALE GENOMIC DNA]</scope>
    <source>
        <strain evidence="3">DSM 44151</strain>
    </source>
</reference>
<evidence type="ECO:0000313" key="3">
    <source>
        <dbReference type="Proteomes" id="UP000198605"/>
    </source>
</evidence>
<dbReference type="GeneID" id="43281900"/>
<organism evidence="2 3">
    <name type="scientific">Micromonospora chersina</name>
    <dbReference type="NCBI Taxonomy" id="47854"/>
    <lineage>
        <taxon>Bacteria</taxon>
        <taxon>Bacillati</taxon>
        <taxon>Actinomycetota</taxon>
        <taxon>Actinomycetes</taxon>
        <taxon>Micromonosporales</taxon>
        <taxon>Micromonosporaceae</taxon>
        <taxon>Micromonospora</taxon>
    </lineage>
</organism>
<proteinExistence type="predicted"/>
<feature type="region of interest" description="Disordered" evidence="1">
    <location>
        <begin position="1"/>
        <end position="22"/>
    </location>
</feature>
<evidence type="ECO:0000313" key="2">
    <source>
        <dbReference type="EMBL" id="SCL69838.1"/>
    </source>
</evidence>
<dbReference type="Proteomes" id="UP000198605">
    <property type="component" value="Unassembled WGS sequence"/>
</dbReference>